<dbReference type="PANTHER" id="PTHR13190">
    <property type="entry name" value="AUTOPHAGY-RELATED 2, ISOFORM A"/>
    <property type="match status" value="1"/>
</dbReference>
<dbReference type="GO" id="GO:0032266">
    <property type="term" value="F:phosphatidylinositol-3-phosphate binding"/>
    <property type="evidence" value="ECO:0007669"/>
    <property type="project" value="TreeGrafter"/>
</dbReference>
<dbReference type="Proteomes" id="UP000320475">
    <property type="component" value="Unassembled WGS sequence"/>
</dbReference>
<evidence type="ECO:0000256" key="5">
    <source>
        <dbReference type="ARBA" id="ARBA00022448"/>
    </source>
</evidence>
<comment type="catalytic activity">
    <reaction evidence="11">
        <text>a 1,2-diacyl-sn-glycero-3-phosphoethanolamine(in) = a 1,2-diacyl-sn-glycero-3-phosphoethanolamine(out)</text>
        <dbReference type="Rhea" id="RHEA:38895"/>
        <dbReference type="ChEBI" id="CHEBI:64612"/>
    </reaction>
</comment>
<evidence type="ECO:0000256" key="1">
    <source>
        <dbReference type="ARBA" id="ARBA00004406"/>
    </source>
</evidence>
<evidence type="ECO:0000256" key="2">
    <source>
        <dbReference type="ARBA" id="ARBA00004623"/>
    </source>
</evidence>
<accession>A0A507D951</accession>
<feature type="region of interest" description="Disordered" evidence="12">
    <location>
        <begin position="417"/>
        <end position="452"/>
    </location>
</feature>
<name>A0A507D951_9FUNG</name>
<keyword evidence="6" id="KW-0256">Endoplasmic reticulum</keyword>
<dbReference type="EMBL" id="QEAM01000062">
    <property type="protein sequence ID" value="TPX48016.1"/>
    <property type="molecule type" value="Genomic_DNA"/>
</dbReference>
<feature type="compositionally biased region" description="Basic and acidic residues" evidence="12">
    <location>
        <begin position="1562"/>
        <end position="1572"/>
    </location>
</feature>
<evidence type="ECO:0000256" key="10">
    <source>
        <dbReference type="ARBA" id="ARBA00024479"/>
    </source>
</evidence>
<dbReference type="GO" id="GO:0000045">
    <property type="term" value="P:autophagosome assembly"/>
    <property type="evidence" value="ECO:0007669"/>
    <property type="project" value="TreeGrafter"/>
</dbReference>
<keyword evidence="5" id="KW-0813">Transport</keyword>
<feature type="compositionally biased region" description="Basic residues" evidence="12">
    <location>
        <begin position="1552"/>
        <end position="1561"/>
    </location>
</feature>
<keyword evidence="9" id="KW-0472">Membrane</keyword>
<dbReference type="GO" id="GO:0034045">
    <property type="term" value="C:phagophore assembly site membrane"/>
    <property type="evidence" value="ECO:0007669"/>
    <property type="project" value="UniProtKB-SubCell"/>
</dbReference>
<evidence type="ECO:0000256" key="8">
    <source>
        <dbReference type="ARBA" id="ARBA00023055"/>
    </source>
</evidence>
<dbReference type="GO" id="GO:0043495">
    <property type="term" value="F:protein-membrane adaptor activity"/>
    <property type="evidence" value="ECO:0007669"/>
    <property type="project" value="TreeGrafter"/>
</dbReference>
<evidence type="ECO:0000256" key="9">
    <source>
        <dbReference type="ARBA" id="ARBA00023136"/>
    </source>
</evidence>
<proteinExistence type="inferred from homology"/>
<keyword evidence="8" id="KW-0445">Lipid transport</keyword>
<sequence length="2081" mass="231259">MYSWLAAIPASFQRRVVRFLLKRAIGQFLLREIDLDDLDVQIGRGHVALRKLELNVDVLNELASNLPFVIVQGRVNQISATVPWGNLWSGHCSVEFDGLEIYVKPTIQDASHSTAKSPVDDSPAIMSSSLHFADDFLHHESLDDAELDHAFKTRRNTAPDPPAAAAAASLVDNCNSSTPPASQDGLQVVAGFMDAILSRLVVKVKNTLVRVLFSSSQVLAQHVNSAATNHYHLDVTLDQATYGEAAADDVAFMDKIVEISQASISLKQLLPVHEGLPPHSPVDDVFDMEGMSPSPLPTHNDNIYCYKSTVLIMEPGAHVRFTSRNTADSVASLYASATEHAPPRSAIFSTRAKYEATCYIPSICSLLLPSQLPVLTELITLIAESAQTRATINGSQLQTPNTSASPPSSTDRIFRFAPSSSYSSPKGRPPVPGPWTTRKSSSDLDNDDHGPNLTAHSESTYFPLYDALFKAGLYIRRVGLFISTVDSCQVDIDELYQSFAASSSTLRKDVDLTTMDPATLTGMTGEKYFTSGKLSIDAAGDALQSDHFKIELHSILAQCKQETDSFYSSRNALHRFVLELGADSASFSEWIVDRSLDEWSIKTVATPAFNSYNDIASFDLYSDPSAVLSQLRHGNQPSCPRFPNRHQPTLVQRNRLQQAIFVSWEQSVPIPDIANSARGRRGTPPLIVPPIVINNHVFCQELKVEFGALHLNLDLRMLDRLSPLLKRLQPGCRNTRSPSVSSGTSIHDNVVQSDTVGSIMQDLEERESKDTSNVIKTYISARMPMIRIWLASPDMRHLLNPPLRAGAHRECHVRPHMLVVDVTELQISTSMNIKRGESPYTFSQSRPKSENERGVDLDSDGQIWELKCRQVGVSLARNAAPRLPGELKANFDRLVQVKHIIQIGDQDGQQYLLLKLYIQDVPASMEHHSFSSASDTFPRFSEEDEDSGWGLRSWYDLGENQTRKSNSSLYGHRDMDDELMWFKQRAIRESRMFLNCNFPSSAIILFKSDFDLIQLLVNEVTLWLPQSQPANTTLYDVACEDDESTTQSETTYNTAEEGLGIPLVGSKFGYANQSTDFTGEVVVESITVTIHPERIVSEAVQGSTYELELQCLSAFVVQGYDGKPATHGWVDVSEVSILCIDPLKERPSPTILLRRTLPAIVKTLQPSSMLLSSFVIHFDKDLNHKDMSANIEISKFTVWLPLDNSVAFEIAAFLKEAPELLMLEIPTRSTSLTMVFGDFCVTHESLDAPYRLVSITDSLKVSTKLVPSGFAQQSVKLVMHNTSMYLLYEDSSIVSDELLTKAVEAASLGGYTNIRKYWTTLGYVDVASIDFLDVSLHKNIQKLEPKVEVEVTNHQIIIDLCADSLSTLTDLLHIIGEKMGAHPSSVPEPIEDLRAVETANDLLASVDQEAFKQTQPRSISKLDSVIVMDDDFEDDMPYENGEKEMDFLMPIQNTSPCSSNVGQGRPSAGGASSEDIIRCLDEPESFKVIENHFDTKMTLRKQEDHVRKHVDPVDIRIIVSDFDVCLRIHDGYDWPIVRNYVLEQEEVETRRQRERRKGKSRSRPDADTRSESLDAAEMDDDLNSEYPPSERASRLQSYSSIGESLLDDAESFRTHMSRQTSNEGISTESRTRSLLRSEPLLDLRLVSIRLEYDVYPSTSQTSFHAVLTVRDFEVIDNIRTSRWRKFLGRSRGEGADQWSTSVNMFRVDLMGVRTTLDQNQRSPSSPSEELRLRVRILPMRLFVDQDALSCLIQFVTFESPVKRGSVARPQPDMTFFQLVEIQPISFKIDYKPKHLDVSNIRDGKVTEFMNLFHFDSADITLRGVKITGVRGVPKLIERLINEWLPHVTTQVPRVVSGLSGVRPLVNLGSGIADLVLLPIEQFRKNGRIIRGLQRGTKSFAMAATLESITLGARLAVGTQVLLEAADDILNLDPQDQESEDVLASDHVGSASGASSHRQSSRPYPNSAVSGSGASIGSSVSSITLAPSKFSDQPRNIREGVESAYRSLRRNFGDAARTILAIPTEIQENPGAQGTAVAIIRAVPVAVLKPMIGATEAMSKTLLGLRNQIDPVRHQESESKYK</sequence>
<feature type="compositionally biased region" description="Basic and acidic residues" evidence="12">
    <location>
        <begin position="847"/>
        <end position="856"/>
    </location>
</feature>
<reference evidence="13 14" key="1">
    <citation type="journal article" date="2019" name="Sci. Rep.">
        <title>Comparative genomics of chytrid fungi reveal insights into the obligate biotrophic and pathogenic lifestyle of Synchytrium endobioticum.</title>
        <authorList>
            <person name="van de Vossenberg B.T.L.H."/>
            <person name="Warris S."/>
            <person name="Nguyen H.D.T."/>
            <person name="van Gent-Pelzer M.P.E."/>
            <person name="Joly D.L."/>
            <person name="van de Geest H.C."/>
            <person name="Bonants P.J.M."/>
            <person name="Smith D.S."/>
            <person name="Levesque C.A."/>
            <person name="van der Lee T.A.J."/>
        </authorList>
    </citation>
    <scope>NUCLEOTIDE SEQUENCE [LARGE SCALE GENOMIC DNA]</scope>
    <source>
        <strain evidence="13 14">LEV6574</strain>
    </source>
</reference>
<evidence type="ECO:0000256" key="6">
    <source>
        <dbReference type="ARBA" id="ARBA00022824"/>
    </source>
</evidence>
<dbReference type="OrthoDB" id="18982at2759"/>
<feature type="region of interest" description="Disordered" evidence="12">
    <location>
        <begin position="1546"/>
        <end position="1597"/>
    </location>
</feature>
<dbReference type="Pfam" id="PF13329">
    <property type="entry name" value="ATG2_CAD"/>
    <property type="match status" value="2"/>
</dbReference>
<dbReference type="GO" id="GO:0061723">
    <property type="term" value="P:glycophagy"/>
    <property type="evidence" value="ECO:0007669"/>
    <property type="project" value="TreeGrafter"/>
</dbReference>
<feature type="compositionally biased region" description="Low complexity" evidence="12">
    <location>
        <begin position="1948"/>
        <end position="1970"/>
    </location>
</feature>
<evidence type="ECO:0000256" key="4">
    <source>
        <dbReference type="ARBA" id="ARBA00018070"/>
    </source>
</evidence>
<comment type="caution">
    <text evidence="13">The sequence shown here is derived from an EMBL/GenBank/DDBJ whole genome shotgun (WGS) entry which is preliminary data.</text>
</comment>
<dbReference type="PANTHER" id="PTHR13190:SF1">
    <property type="entry name" value="AUTOPHAGY-RELATED 2, ISOFORM A"/>
    <property type="match status" value="1"/>
</dbReference>
<protein>
    <recommendedName>
        <fullName evidence="4">Autophagy-related protein 2</fullName>
    </recommendedName>
</protein>
<comment type="similarity">
    <text evidence="3">Belongs to the ATG2 family.</text>
</comment>
<feature type="region of interest" description="Disordered" evidence="12">
    <location>
        <begin position="836"/>
        <end position="856"/>
    </location>
</feature>
<evidence type="ECO:0000313" key="14">
    <source>
        <dbReference type="Proteomes" id="UP000320475"/>
    </source>
</evidence>
<comment type="catalytic activity">
    <reaction evidence="10">
        <text>a 1,2-diacyl-sn-glycero-3-phospho-L-serine(in) = a 1,2-diacyl-sn-glycero-3-phospho-L-serine(out)</text>
        <dbReference type="Rhea" id="RHEA:38663"/>
        <dbReference type="ChEBI" id="CHEBI:57262"/>
    </reaction>
</comment>
<gene>
    <name evidence="13" type="ORF">SeLEV6574_g02304</name>
</gene>
<dbReference type="GO" id="GO:0005789">
    <property type="term" value="C:endoplasmic reticulum membrane"/>
    <property type="evidence" value="ECO:0007669"/>
    <property type="project" value="UniProtKB-SubCell"/>
</dbReference>
<organism evidence="13 14">
    <name type="scientific">Synchytrium endobioticum</name>
    <dbReference type="NCBI Taxonomy" id="286115"/>
    <lineage>
        <taxon>Eukaryota</taxon>
        <taxon>Fungi</taxon>
        <taxon>Fungi incertae sedis</taxon>
        <taxon>Chytridiomycota</taxon>
        <taxon>Chytridiomycota incertae sedis</taxon>
        <taxon>Chytridiomycetes</taxon>
        <taxon>Synchytriales</taxon>
        <taxon>Synchytriaceae</taxon>
        <taxon>Synchytrium</taxon>
    </lineage>
</organism>
<comment type="subcellular location">
    <subcellularLocation>
        <location evidence="1">Endoplasmic reticulum membrane</location>
        <topology evidence="1">Peripheral membrane protein</topology>
    </subcellularLocation>
    <subcellularLocation>
        <location evidence="2">Preautophagosomal structure membrane</location>
        <topology evidence="2">Peripheral membrane protein</topology>
    </subcellularLocation>
</comment>
<evidence type="ECO:0000313" key="13">
    <source>
        <dbReference type="EMBL" id="TPX48016.1"/>
    </source>
</evidence>
<evidence type="ECO:0000256" key="11">
    <source>
        <dbReference type="ARBA" id="ARBA00024615"/>
    </source>
</evidence>
<dbReference type="GO" id="GO:0034727">
    <property type="term" value="P:piecemeal microautophagy of the nucleus"/>
    <property type="evidence" value="ECO:0007669"/>
    <property type="project" value="TreeGrafter"/>
</dbReference>
<feature type="region of interest" description="Disordered" evidence="12">
    <location>
        <begin position="1937"/>
        <end position="1970"/>
    </location>
</feature>
<dbReference type="GO" id="GO:0061709">
    <property type="term" value="P:reticulophagy"/>
    <property type="evidence" value="ECO:0007669"/>
    <property type="project" value="TreeGrafter"/>
</dbReference>
<evidence type="ECO:0000256" key="7">
    <source>
        <dbReference type="ARBA" id="ARBA00023006"/>
    </source>
</evidence>
<keyword evidence="7" id="KW-0072">Autophagy</keyword>
<dbReference type="VEuPathDB" id="FungiDB:SeMB42_g02015"/>
<dbReference type="InterPro" id="IPR026849">
    <property type="entry name" value="ATG2"/>
</dbReference>
<dbReference type="GO" id="GO:0000422">
    <property type="term" value="P:autophagy of mitochondrion"/>
    <property type="evidence" value="ECO:0007669"/>
    <property type="project" value="TreeGrafter"/>
</dbReference>
<dbReference type="GO" id="GO:0061908">
    <property type="term" value="C:phagophore"/>
    <property type="evidence" value="ECO:0007669"/>
    <property type="project" value="TreeGrafter"/>
</dbReference>
<dbReference type="GO" id="GO:0006869">
    <property type="term" value="P:lipid transport"/>
    <property type="evidence" value="ECO:0007669"/>
    <property type="project" value="UniProtKB-KW"/>
</dbReference>
<evidence type="ECO:0000256" key="12">
    <source>
        <dbReference type="SAM" id="MobiDB-lite"/>
    </source>
</evidence>
<feature type="compositionally biased region" description="Acidic residues" evidence="12">
    <location>
        <begin position="1574"/>
        <end position="1583"/>
    </location>
</feature>
<evidence type="ECO:0000256" key="3">
    <source>
        <dbReference type="ARBA" id="ARBA00009714"/>
    </source>
</evidence>